<evidence type="ECO:0000256" key="11">
    <source>
        <dbReference type="ARBA" id="ARBA00023317"/>
    </source>
</evidence>
<dbReference type="InterPro" id="IPR040442">
    <property type="entry name" value="Pyrv_kinase-like_dom_sf"/>
</dbReference>
<keyword evidence="7 13" id="KW-0418">Kinase</keyword>
<evidence type="ECO:0000256" key="6">
    <source>
        <dbReference type="ARBA" id="ARBA00022741"/>
    </source>
</evidence>
<keyword evidence="17" id="KW-1185">Reference proteome</keyword>
<reference evidence="17" key="1">
    <citation type="submission" date="2016-01" db="EMBL/GenBank/DDBJ databases">
        <title>Draft genome sequence of Thermodesulfovibrio aggregans strain TGE-P1.</title>
        <authorList>
            <person name="Sekiguchi Y."/>
            <person name="Ohashi A."/>
            <person name="Matsuura N."/>
            <person name="Tourlousse M.D."/>
        </authorList>
    </citation>
    <scope>NUCLEOTIDE SEQUENCE [LARGE SCALE GENOMIC DNA]</scope>
    <source>
        <strain evidence="17">TGE-P1</strain>
    </source>
</reference>
<comment type="similarity">
    <text evidence="2 13">Belongs to the pyruvate kinase family.</text>
</comment>
<evidence type="ECO:0000256" key="4">
    <source>
        <dbReference type="ARBA" id="ARBA00022679"/>
    </source>
</evidence>
<protein>
    <recommendedName>
        <fullName evidence="3 12">Pyruvate kinase</fullName>
        <ecNumber evidence="3 12">2.7.1.40</ecNumber>
    </recommendedName>
</protein>
<dbReference type="GO" id="GO:0030955">
    <property type="term" value="F:potassium ion binding"/>
    <property type="evidence" value="ECO:0007669"/>
    <property type="project" value="UniProtKB-UniRule"/>
</dbReference>
<evidence type="ECO:0000313" key="17">
    <source>
        <dbReference type="Proteomes" id="UP000054976"/>
    </source>
</evidence>
<dbReference type="NCBIfam" id="NF004978">
    <property type="entry name" value="PRK06354.1"/>
    <property type="match status" value="1"/>
</dbReference>
<evidence type="ECO:0000256" key="2">
    <source>
        <dbReference type="ARBA" id="ARBA00008663"/>
    </source>
</evidence>
<comment type="catalytic activity">
    <reaction evidence="13">
        <text>pyruvate + ATP = phosphoenolpyruvate + ADP + H(+)</text>
        <dbReference type="Rhea" id="RHEA:18157"/>
        <dbReference type="ChEBI" id="CHEBI:15361"/>
        <dbReference type="ChEBI" id="CHEBI:15378"/>
        <dbReference type="ChEBI" id="CHEBI:30616"/>
        <dbReference type="ChEBI" id="CHEBI:58702"/>
        <dbReference type="ChEBI" id="CHEBI:456216"/>
        <dbReference type="EC" id="2.7.1.40"/>
    </reaction>
</comment>
<comment type="caution">
    <text evidence="16">The sequence shown here is derived from an EMBL/GenBank/DDBJ whole genome shotgun (WGS) entry which is preliminary data.</text>
</comment>
<dbReference type="GO" id="GO:0016301">
    <property type="term" value="F:kinase activity"/>
    <property type="evidence" value="ECO:0007669"/>
    <property type="project" value="UniProtKB-KW"/>
</dbReference>
<dbReference type="SUPFAM" id="SSF52935">
    <property type="entry name" value="PK C-terminal domain-like"/>
    <property type="match status" value="1"/>
</dbReference>
<evidence type="ECO:0000259" key="15">
    <source>
        <dbReference type="Pfam" id="PF02887"/>
    </source>
</evidence>
<dbReference type="UniPathway" id="UPA00109">
    <property type="reaction ID" value="UER00188"/>
</dbReference>
<sequence>MRKTKIVCTIGPSSEQRKIIHQMIENGMDVARLNFSHGNYEWFENIVKIIREEAGKLNKAVAIIGDLQGIKIRISDVENDEVELKEKQTIEIYPGSELSNNNKIFISYPLLLEDIKPGEDILIDDGLLKIKIIEKHKDKLIGKVIEGGILKSRKGVNLPFTRTSISSLTEKDKSDLAFAIKLDIDYVAVSFVRSAQDIELIKKWAKTQNINLPPLIAKIEKKEALENIYEILDVTDGIMVARGDLGVELPPEEVPFYQKMLIDIANQRKKIVITATQMLESMTEHSRPTRAEASDVANAVIDGTDALMLSAETATGRYPVQAVKTMSSIITFTEKNLSDKIISAFKVSKYFPEAIASGAVKVAQDIEAKAIVVFTHSGFSALLISKLRPSMPVIAFTPDEKVWKRLSLVWGIIPKHIPQKIDMIDNLFLNKTERELKKLNLVKEGDAVVFVASSPFLGNRNVVRLHKVGDPL</sequence>
<dbReference type="InterPro" id="IPR015806">
    <property type="entry name" value="Pyrv_Knase_insert_dom_sf"/>
</dbReference>
<evidence type="ECO:0000256" key="7">
    <source>
        <dbReference type="ARBA" id="ARBA00022777"/>
    </source>
</evidence>
<dbReference type="Gene3D" id="3.40.1380.20">
    <property type="entry name" value="Pyruvate kinase, C-terminal domain"/>
    <property type="match status" value="1"/>
</dbReference>
<keyword evidence="4 13" id="KW-0808">Transferase</keyword>
<dbReference type="PRINTS" id="PR01050">
    <property type="entry name" value="PYRUVTKNASE"/>
</dbReference>
<dbReference type="Proteomes" id="UP000054976">
    <property type="component" value="Unassembled WGS sequence"/>
</dbReference>
<dbReference type="InterPro" id="IPR015813">
    <property type="entry name" value="Pyrv/PenolPyrv_kinase-like_dom"/>
</dbReference>
<dbReference type="SUPFAM" id="SSF50800">
    <property type="entry name" value="PK beta-barrel domain-like"/>
    <property type="match status" value="1"/>
</dbReference>
<dbReference type="GO" id="GO:0004743">
    <property type="term" value="F:pyruvate kinase activity"/>
    <property type="evidence" value="ECO:0007669"/>
    <property type="project" value="UniProtKB-UniRule"/>
</dbReference>
<organism evidence="16 17">
    <name type="scientific">Thermodesulfovibrio aggregans</name>
    <dbReference type="NCBI Taxonomy" id="86166"/>
    <lineage>
        <taxon>Bacteria</taxon>
        <taxon>Pseudomonadati</taxon>
        <taxon>Nitrospirota</taxon>
        <taxon>Thermodesulfovibrionia</taxon>
        <taxon>Thermodesulfovibrionales</taxon>
        <taxon>Thermodesulfovibrionaceae</taxon>
        <taxon>Thermodesulfovibrio</taxon>
    </lineage>
</organism>
<evidence type="ECO:0000256" key="3">
    <source>
        <dbReference type="ARBA" id="ARBA00012142"/>
    </source>
</evidence>
<dbReference type="RefSeq" id="WP_059176921.1">
    <property type="nucleotide sequence ID" value="NZ_BCNO01000002.1"/>
</dbReference>
<dbReference type="OrthoDB" id="9812123at2"/>
<dbReference type="EMBL" id="BCNO01000002">
    <property type="protein sequence ID" value="GAQ95489.1"/>
    <property type="molecule type" value="Genomic_DNA"/>
</dbReference>
<evidence type="ECO:0000256" key="5">
    <source>
        <dbReference type="ARBA" id="ARBA00022723"/>
    </source>
</evidence>
<dbReference type="InterPro" id="IPR015795">
    <property type="entry name" value="Pyrv_Knase_C"/>
</dbReference>
<keyword evidence="10 13" id="KW-0324">Glycolysis</keyword>
<dbReference type="InterPro" id="IPR001697">
    <property type="entry name" value="Pyr_Knase"/>
</dbReference>
<feature type="domain" description="Pyruvate kinase barrel" evidence="14">
    <location>
        <begin position="1"/>
        <end position="323"/>
    </location>
</feature>
<evidence type="ECO:0000256" key="12">
    <source>
        <dbReference type="NCBIfam" id="TIGR01064"/>
    </source>
</evidence>
<comment type="pathway">
    <text evidence="1 13">Carbohydrate degradation; glycolysis; pyruvate from D-glyceraldehyde 3-phosphate: step 5/5.</text>
</comment>
<accession>A0A0U9HWS0</accession>
<dbReference type="InterPro" id="IPR036918">
    <property type="entry name" value="Pyrv_Knase_C_sf"/>
</dbReference>
<evidence type="ECO:0000256" key="10">
    <source>
        <dbReference type="ARBA" id="ARBA00023152"/>
    </source>
</evidence>
<keyword evidence="8" id="KW-0067">ATP-binding</keyword>
<dbReference type="InterPro" id="IPR011037">
    <property type="entry name" value="Pyrv_Knase-like_insert_dom_sf"/>
</dbReference>
<dbReference type="Pfam" id="PF00224">
    <property type="entry name" value="PK"/>
    <property type="match status" value="1"/>
</dbReference>
<keyword evidence="5" id="KW-0479">Metal-binding</keyword>
<dbReference type="EC" id="2.7.1.40" evidence="3 12"/>
<evidence type="ECO:0000259" key="14">
    <source>
        <dbReference type="Pfam" id="PF00224"/>
    </source>
</evidence>
<dbReference type="NCBIfam" id="TIGR01064">
    <property type="entry name" value="pyruv_kin"/>
    <property type="match status" value="1"/>
</dbReference>
<gene>
    <name evidence="16" type="ORF">TAGGR_2384</name>
</gene>
<evidence type="ECO:0000256" key="1">
    <source>
        <dbReference type="ARBA" id="ARBA00004997"/>
    </source>
</evidence>
<evidence type="ECO:0000256" key="8">
    <source>
        <dbReference type="ARBA" id="ARBA00022840"/>
    </source>
</evidence>
<dbReference type="Pfam" id="PF02887">
    <property type="entry name" value="PK_C"/>
    <property type="match status" value="1"/>
</dbReference>
<evidence type="ECO:0000313" key="16">
    <source>
        <dbReference type="EMBL" id="GAQ95489.1"/>
    </source>
</evidence>
<keyword evidence="9 13" id="KW-0460">Magnesium</keyword>
<dbReference type="GO" id="GO:0005524">
    <property type="term" value="F:ATP binding"/>
    <property type="evidence" value="ECO:0007669"/>
    <property type="project" value="UniProtKB-KW"/>
</dbReference>
<dbReference type="STRING" id="86166.TAGGR_2384"/>
<keyword evidence="11 16" id="KW-0670">Pyruvate</keyword>
<dbReference type="NCBIfam" id="NF004491">
    <property type="entry name" value="PRK05826.1"/>
    <property type="match status" value="1"/>
</dbReference>
<dbReference type="AlphaFoldDB" id="A0A0U9HWS0"/>
<evidence type="ECO:0000256" key="9">
    <source>
        <dbReference type="ARBA" id="ARBA00022842"/>
    </source>
</evidence>
<dbReference type="InterPro" id="IPR015793">
    <property type="entry name" value="Pyrv_Knase_brl"/>
</dbReference>
<dbReference type="Gene3D" id="2.40.33.10">
    <property type="entry name" value="PK beta-barrel domain-like"/>
    <property type="match status" value="1"/>
</dbReference>
<dbReference type="GO" id="GO:0000287">
    <property type="term" value="F:magnesium ion binding"/>
    <property type="evidence" value="ECO:0007669"/>
    <property type="project" value="UniProtKB-UniRule"/>
</dbReference>
<dbReference type="FunFam" id="2.40.33.10:FF:000001">
    <property type="entry name" value="Pyruvate kinase"/>
    <property type="match status" value="1"/>
</dbReference>
<dbReference type="SUPFAM" id="SSF51621">
    <property type="entry name" value="Phosphoenolpyruvate/pyruvate domain"/>
    <property type="match status" value="1"/>
</dbReference>
<proteinExistence type="inferred from homology"/>
<evidence type="ECO:0000256" key="13">
    <source>
        <dbReference type="RuleBase" id="RU000504"/>
    </source>
</evidence>
<dbReference type="PANTHER" id="PTHR11817">
    <property type="entry name" value="PYRUVATE KINASE"/>
    <property type="match status" value="1"/>
</dbReference>
<feature type="domain" description="Pyruvate kinase C-terminal" evidence="15">
    <location>
        <begin position="353"/>
        <end position="466"/>
    </location>
</feature>
<keyword evidence="6" id="KW-0547">Nucleotide-binding</keyword>
<name>A0A0U9HWS0_9BACT</name>
<dbReference type="Gene3D" id="3.20.20.60">
    <property type="entry name" value="Phosphoenolpyruvate-binding domains"/>
    <property type="match status" value="1"/>
</dbReference>